<protein>
    <recommendedName>
        <fullName evidence="2">BTB domain-containing protein</fullName>
    </recommendedName>
</protein>
<reference evidence="3" key="1">
    <citation type="submission" date="2021-02" db="EMBL/GenBank/DDBJ databases">
        <title>Genome sequence Cadophora malorum strain M34.</title>
        <authorList>
            <person name="Stefanovic E."/>
            <person name="Vu D."/>
            <person name="Scully C."/>
            <person name="Dijksterhuis J."/>
            <person name="Roader J."/>
            <person name="Houbraken J."/>
        </authorList>
    </citation>
    <scope>NUCLEOTIDE SEQUENCE</scope>
    <source>
        <strain evidence="3">M34</strain>
    </source>
</reference>
<feature type="compositionally biased region" description="Basic residues" evidence="1">
    <location>
        <begin position="180"/>
        <end position="190"/>
    </location>
</feature>
<comment type="caution">
    <text evidence="3">The sequence shown here is derived from an EMBL/GenBank/DDBJ whole genome shotgun (WGS) entry which is preliminary data.</text>
</comment>
<feature type="region of interest" description="Disordered" evidence="1">
    <location>
        <begin position="406"/>
        <end position="444"/>
    </location>
</feature>
<evidence type="ECO:0000313" key="3">
    <source>
        <dbReference type="EMBL" id="KAG4426734.1"/>
    </source>
</evidence>
<dbReference type="AlphaFoldDB" id="A0A8H7WKV3"/>
<feature type="region of interest" description="Disordered" evidence="1">
    <location>
        <begin position="227"/>
        <end position="288"/>
    </location>
</feature>
<gene>
    <name evidence="3" type="ORF">IFR04_000165</name>
</gene>
<dbReference type="Proteomes" id="UP000664132">
    <property type="component" value="Unassembled WGS sequence"/>
</dbReference>
<dbReference type="EMBL" id="JAFJYH010000001">
    <property type="protein sequence ID" value="KAG4426734.1"/>
    <property type="molecule type" value="Genomic_DNA"/>
</dbReference>
<name>A0A8H7WKV3_9HELO</name>
<organism evidence="3 4">
    <name type="scientific">Cadophora malorum</name>
    <dbReference type="NCBI Taxonomy" id="108018"/>
    <lineage>
        <taxon>Eukaryota</taxon>
        <taxon>Fungi</taxon>
        <taxon>Dikarya</taxon>
        <taxon>Ascomycota</taxon>
        <taxon>Pezizomycotina</taxon>
        <taxon>Leotiomycetes</taxon>
        <taxon>Helotiales</taxon>
        <taxon>Ploettnerulaceae</taxon>
        <taxon>Cadophora</taxon>
    </lineage>
</organism>
<feature type="compositionally biased region" description="Pro residues" evidence="1">
    <location>
        <begin position="229"/>
        <end position="244"/>
    </location>
</feature>
<dbReference type="CDD" id="cd18186">
    <property type="entry name" value="BTB_POZ_ZBTB_KLHL-like"/>
    <property type="match status" value="1"/>
</dbReference>
<proteinExistence type="predicted"/>
<dbReference type="Gene3D" id="3.30.710.10">
    <property type="entry name" value="Potassium Channel Kv1.1, Chain A"/>
    <property type="match status" value="1"/>
</dbReference>
<evidence type="ECO:0000313" key="4">
    <source>
        <dbReference type="Proteomes" id="UP000664132"/>
    </source>
</evidence>
<evidence type="ECO:0000259" key="2">
    <source>
        <dbReference type="PROSITE" id="PS50097"/>
    </source>
</evidence>
<dbReference type="PANTHER" id="PTHR47843:SF6">
    <property type="entry name" value="BTB DOMAIN-CONTAINING PROTEIN"/>
    <property type="match status" value="1"/>
</dbReference>
<feature type="region of interest" description="Disordered" evidence="1">
    <location>
        <begin position="151"/>
        <end position="197"/>
    </location>
</feature>
<sequence>MADTATRESPSMRSAGGESSLDAVMRAPSTTTPDVVVLDFVREEVKPKDLIDPRKDLWLSTADGRYSSAIIPVRVGPHAETFPIHRDILCKSEYFRRALDGEFKEAGDQAIDLPEENPDIFSFVVAYLYEERFSPIKTMSTVLIADIDKGKGREENNDMNSESDDATDSGGSASDESARSRRRLESRRRRAYEQSLRKEPGRHRLDCLCHACTIETMGPPCWSCGASRNPPPPRPRHYPGPPGPVIIGRNGYPRPQQPRPRDRERRRGARPPGEPVTPTEDAAPEERMSQEDIRTWSLAYSLSIDVYVCAERYLMQDFKAAISSFVVNSFEIAGVEAAIPAVLQSCQILQAGVSLMDPLLRKVFARVGFLQARLWKQFPEETQIFFGENPDLAILIMKEMVQRREMDKHDSLPPMDRPIPPPPPSQEDVFIQGPRRRRDARYYR</sequence>
<dbReference type="PANTHER" id="PTHR47843">
    <property type="entry name" value="BTB DOMAIN-CONTAINING PROTEIN-RELATED"/>
    <property type="match status" value="1"/>
</dbReference>
<evidence type="ECO:0000256" key="1">
    <source>
        <dbReference type="SAM" id="MobiDB-lite"/>
    </source>
</evidence>
<dbReference type="Pfam" id="PF00651">
    <property type="entry name" value="BTB"/>
    <property type="match status" value="1"/>
</dbReference>
<dbReference type="SUPFAM" id="SSF54695">
    <property type="entry name" value="POZ domain"/>
    <property type="match status" value="1"/>
</dbReference>
<feature type="domain" description="BTB" evidence="2">
    <location>
        <begin position="67"/>
        <end position="137"/>
    </location>
</feature>
<dbReference type="PROSITE" id="PS50097">
    <property type="entry name" value="BTB"/>
    <property type="match status" value="1"/>
</dbReference>
<feature type="region of interest" description="Disordered" evidence="1">
    <location>
        <begin position="1"/>
        <end position="27"/>
    </location>
</feature>
<dbReference type="InterPro" id="IPR000210">
    <property type="entry name" value="BTB/POZ_dom"/>
</dbReference>
<feature type="compositionally biased region" description="Basic residues" evidence="1">
    <location>
        <begin position="434"/>
        <end position="444"/>
    </location>
</feature>
<accession>A0A8H7WKV3</accession>
<feature type="compositionally biased region" description="Pro residues" evidence="1">
    <location>
        <begin position="415"/>
        <end position="425"/>
    </location>
</feature>
<keyword evidence="4" id="KW-1185">Reference proteome</keyword>
<dbReference type="OrthoDB" id="6359816at2759"/>
<dbReference type="InterPro" id="IPR011333">
    <property type="entry name" value="SKP1/BTB/POZ_sf"/>
</dbReference>